<dbReference type="OrthoDB" id="669469at2"/>
<organism evidence="14 15">
    <name type="scientific">Mucilaginibacter pallidiroseus</name>
    <dbReference type="NCBI Taxonomy" id="2599295"/>
    <lineage>
        <taxon>Bacteria</taxon>
        <taxon>Pseudomonadati</taxon>
        <taxon>Bacteroidota</taxon>
        <taxon>Sphingobacteriia</taxon>
        <taxon>Sphingobacteriales</taxon>
        <taxon>Sphingobacteriaceae</taxon>
        <taxon>Mucilaginibacter</taxon>
    </lineage>
</organism>
<comment type="similarity">
    <text evidence="10">Belongs to the acyltransferase CrtO family.</text>
</comment>
<keyword evidence="15" id="KW-1185">Reference proteome</keyword>
<keyword evidence="4 13" id="KW-0812">Transmembrane</keyword>
<dbReference type="GO" id="GO:0016746">
    <property type="term" value="F:acyltransferase activity"/>
    <property type="evidence" value="ECO:0007669"/>
    <property type="project" value="UniProtKB-KW"/>
</dbReference>
<keyword evidence="2" id="KW-1003">Cell membrane</keyword>
<evidence type="ECO:0000256" key="12">
    <source>
        <dbReference type="ARBA" id="ARBA00025324"/>
    </source>
</evidence>
<sequence>MKKTLTLSLTILFTLAAIYGVVRFIKMDSFSFAWILNFLLMSSMILTTGALKSQLTSSYFEEKAWEQKGKIYEYLGINIFKKFLVLIGWEKVFKYTYPIKTQSEALKNLYYQTKKSELDHLIIFIIVLGFNVFVAVKFGFVKSLSLLILNLVFNLYPIFLQRYNRPRIKKALMLSERRSAASI</sequence>
<evidence type="ECO:0000313" key="15">
    <source>
        <dbReference type="Proteomes" id="UP000320042"/>
    </source>
</evidence>
<proteinExistence type="inferred from homology"/>
<dbReference type="InterPro" id="IPR044021">
    <property type="entry name" value="CrtO"/>
</dbReference>
<evidence type="ECO:0000256" key="6">
    <source>
        <dbReference type="ARBA" id="ARBA00022989"/>
    </source>
</evidence>
<name>A0A563UF89_9SPHI</name>
<dbReference type="GO" id="GO:0005886">
    <property type="term" value="C:plasma membrane"/>
    <property type="evidence" value="ECO:0007669"/>
    <property type="project" value="UniProtKB-SubCell"/>
</dbReference>
<feature type="transmembrane region" description="Helical" evidence="13">
    <location>
        <begin position="121"/>
        <end position="140"/>
    </location>
</feature>
<gene>
    <name evidence="14" type="ORF">FPZ43_08955</name>
</gene>
<evidence type="ECO:0000256" key="10">
    <source>
        <dbReference type="ARBA" id="ARBA00023603"/>
    </source>
</evidence>
<dbReference type="Proteomes" id="UP000320042">
    <property type="component" value="Unassembled WGS sequence"/>
</dbReference>
<evidence type="ECO:0000256" key="9">
    <source>
        <dbReference type="ARBA" id="ARBA00023588"/>
    </source>
</evidence>
<dbReference type="RefSeq" id="WP_146381522.1">
    <property type="nucleotide sequence ID" value="NZ_VOEJ01000003.1"/>
</dbReference>
<keyword evidence="8" id="KW-0012">Acyltransferase</keyword>
<evidence type="ECO:0000256" key="2">
    <source>
        <dbReference type="ARBA" id="ARBA00022475"/>
    </source>
</evidence>
<feature type="transmembrane region" description="Helical" evidence="13">
    <location>
        <begin position="146"/>
        <end position="163"/>
    </location>
</feature>
<accession>A0A563UF89</accession>
<comment type="pathway">
    <text evidence="9">Carotenoid biosynthesis; staphyloxanthin biosynthesis; staphyloxanthin from farnesyl diphosphate: step 5/5.</text>
</comment>
<evidence type="ECO:0000256" key="11">
    <source>
        <dbReference type="ARBA" id="ARBA00023667"/>
    </source>
</evidence>
<keyword evidence="7 13" id="KW-0472">Membrane</keyword>
<evidence type="ECO:0000256" key="3">
    <source>
        <dbReference type="ARBA" id="ARBA00022679"/>
    </source>
</evidence>
<evidence type="ECO:0000256" key="7">
    <source>
        <dbReference type="ARBA" id="ARBA00023136"/>
    </source>
</evidence>
<evidence type="ECO:0000313" key="14">
    <source>
        <dbReference type="EMBL" id="TWR29966.1"/>
    </source>
</evidence>
<dbReference type="UniPathway" id="UPA00029">
    <property type="reaction ID" value="UER00560"/>
</dbReference>
<comment type="caution">
    <text evidence="14">The sequence shown here is derived from an EMBL/GenBank/DDBJ whole genome shotgun (WGS) entry which is preliminary data.</text>
</comment>
<dbReference type="Pfam" id="PF18927">
    <property type="entry name" value="CrtO"/>
    <property type="match status" value="1"/>
</dbReference>
<feature type="transmembrane region" description="Helical" evidence="13">
    <location>
        <begin position="30"/>
        <end position="51"/>
    </location>
</feature>
<evidence type="ECO:0000256" key="8">
    <source>
        <dbReference type="ARBA" id="ARBA00023315"/>
    </source>
</evidence>
<comment type="function">
    <text evidence="12">Catalyzes the acylation of glycosyl-4,4'-diaponeurosporenoate, i.e. the esterification of glucose at the C6'' position with the carboxyl group of the C(15) fatty acid 12-methyltetradecanoic acid, to yield staphyloxanthin. This is the last step in the biosynthesis of this orange pigment, present in most staphylococci strains.</text>
</comment>
<keyword evidence="6 13" id="KW-1133">Transmembrane helix</keyword>
<comment type="subcellular location">
    <subcellularLocation>
        <location evidence="1">Cell membrane</location>
        <topology evidence="1">Single-pass membrane protein</topology>
    </subcellularLocation>
</comment>
<evidence type="ECO:0000256" key="1">
    <source>
        <dbReference type="ARBA" id="ARBA00004162"/>
    </source>
</evidence>
<keyword evidence="5" id="KW-0732">Signal</keyword>
<evidence type="ECO:0000256" key="13">
    <source>
        <dbReference type="SAM" id="Phobius"/>
    </source>
</evidence>
<protein>
    <recommendedName>
        <fullName evidence="11">Glycosyl-4,4'-diaponeurosporenoate acyltransferase</fullName>
    </recommendedName>
</protein>
<dbReference type="AlphaFoldDB" id="A0A563UF89"/>
<reference evidence="14 15" key="1">
    <citation type="submission" date="2019-07" db="EMBL/GenBank/DDBJ databases">
        <authorList>
            <person name="Kim J."/>
        </authorList>
    </citation>
    <scope>NUCLEOTIDE SEQUENCE [LARGE SCALE GENOMIC DNA]</scope>
    <source>
        <strain evidence="15">dk17</strain>
    </source>
</reference>
<dbReference type="EMBL" id="VOEJ01000003">
    <property type="protein sequence ID" value="TWR29966.1"/>
    <property type="molecule type" value="Genomic_DNA"/>
</dbReference>
<evidence type="ECO:0000256" key="4">
    <source>
        <dbReference type="ARBA" id="ARBA00022692"/>
    </source>
</evidence>
<keyword evidence="3" id="KW-0808">Transferase</keyword>
<evidence type="ECO:0000256" key="5">
    <source>
        <dbReference type="ARBA" id="ARBA00022729"/>
    </source>
</evidence>